<evidence type="ECO:0000256" key="3">
    <source>
        <dbReference type="ARBA" id="ARBA00022989"/>
    </source>
</evidence>
<protein>
    <submittedName>
        <fullName evidence="7">Chloride channel protein</fullName>
    </submittedName>
</protein>
<dbReference type="SUPFAM" id="SSF81340">
    <property type="entry name" value="Clc chloride channel"/>
    <property type="match status" value="1"/>
</dbReference>
<evidence type="ECO:0000313" key="8">
    <source>
        <dbReference type="Proteomes" id="UP001595975"/>
    </source>
</evidence>
<keyword evidence="3 6" id="KW-1133">Transmembrane helix</keyword>
<evidence type="ECO:0000313" key="7">
    <source>
        <dbReference type="EMBL" id="MFC5662806.1"/>
    </source>
</evidence>
<feature type="transmembrane region" description="Helical" evidence="6">
    <location>
        <begin position="385"/>
        <end position="405"/>
    </location>
</feature>
<comment type="subcellular location">
    <subcellularLocation>
        <location evidence="1">Membrane</location>
        <topology evidence="1">Multi-pass membrane protein</topology>
    </subcellularLocation>
</comment>
<feature type="transmembrane region" description="Helical" evidence="6">
    <location>
        <begin position="311"/>
        <end position="331"/>
    </location>
</feature>
<name>A0ABW0X2S5_9ACTN</name>
<keyword evidence="4 6" id="KW-0472">Membrane</keyword>
<feature type="transmembrane region" description="Helical" evidence="6">
    <location>
        <begin position="266"/>
        <end position="290"/>
    </location>
</feature>
<dbReference type="Pfam" id="PF00654">
    <property type="entry name" value="Voltage_CLC"/>
    <property type="match status" value="1"/>
</dbReference>
<dbReference type="InterPro" id="IPR014743">
    <property type="entry name" value="Cl-channel_core"/>
</dbReference>
<dbReference type="InterPro" id="IPR050368">
    <property type="entry name" value="ClC-type_chloride_channel"/>
</dbReference>
<reference evidence="8" key="1">
    <citation type="journal article" date="2019" name="Int. J. Syst. Evol. Microbiol.">
        <title>The Global Catalogue of Microorganisms (GCM) 10K type strain sequencing project: providing services to taxonomists for standard genome sequencing and annotation.</title>
        <authorList>
            <consortium name="The Broad Institute Genomics Platform"/>
            <consortium name="The Broad Institute Genome Sequencing Center for Infectious Disease"/>
            <person name="Wu L."/>
            <person name="Ma J."/>
        </authorList>
    </citation>
    <scope>NUCLEOTIDE SEQUENCE [LARGE SCALE GENOMIC DNA]</scope>
    <source>
        <strain evidence="8">CGMCC 4.1437</strain>
    </source>
</reference>
<dbReference type="RefSeq" id="WP_380224428.1">
    <property type="nucleotide sequence ID" value="NZ_JBHSOF010000006.1"/>
</dbReference>
<keyword evidence="2 6" id="KW-0812">Transmembrane</keyword>
<feature type="transmembrane region" description="Helical" evidence="6">
    <location>
        <begin position="44"/>
        <end position="66"/>
    </location>
</feature>
<gene>
    <name evidence="7" type="ORF">ACFP3U_07385</name>
</gene>
<comment type="caution">
    <text evidence="7">The sequence shown here is derived from an EMBL/GenBank/DDBJ whole genome shotgun (WGS) entry which is preliminary data.</text>
</comment>
<feature type="transmembrane region" description="Helical" evidence="6">
    <location>
        <begin position="355"/>
        <end position="378"/>
    </location>
</feature>
<feature type="transmembrane region" description="Helical" evidence="6">
    <location>
        <begin position="91"/>
        <end position="112"/>
    </location>
</feature>
<dbReference type="InterPro" id="IPR001807">
    <property type="entry name" value="ClC"/>
</dbReference>
<sequence length="485" mass="48381">MAEPTGGPSGSEDPTARADPATRADPEPGRPSPTVHGVLRSKGYLGLLLISALVGVPVSLAAFWFVGLEHQLQHWIWESLPEALGHDRAPWWWPLPALLLAGLLLAPIVTRVPGRGGHIPVDGLGGPPAPPRTVPGVVLAALACLPLGAVLGPEAPLMAMGGGLALLAVRPSRRAARPQMVPVLGAAGATAAISTIFGSPLVAAVMMIEAAGLGGPQLLLLIMPCLLASGVGALVFTGFGHWTGLSVGALSLPSEPPGGVPDPGDFLWGLPVAVAVTVICVAGQTLGHRVKAFTVGDPERAGPPPTTRQTALRTVLCAIAVGACISAYALLTDRSPEEAALSGQATLGALAADPAAWSVFALLALTLCKTAAWGIALGSLRGGPIFPAVLIGAAVGVVCGPLPGLGTESGLAVGLAAAATAVTRLPVTSTVLAAALLGPEAPDSLPLLLVTAVTSFVVAELLRGRLAPRPPAAQAPAGAPADHAP</sequence>
<dbReference type="EMBL" id="JBHSOF010000006">
    <property type="protein sequence ID" value="MFC5662806.1"/>
    <property type="molecule type" value="Genomic_DNA"/>
</dbReference>
<evidence type="ECO:0000256" key="2">
    <source>
        <dbReference type="ARBA" id="ARBA00022692"/>
    </source>
</evidence>
<feature type="transmembrane region" description="Helical" evidence="6">
    <location>
        <begin position="183"/>
        <end position="206"/>
    </location>
</feature>
<dbReference type="Proteomes" id="UP001595975">
    <property type="component" value="Unassembled WGS sequence"/>
</dbReference>
<dbReference type="PRINTS" id="PR00762">
    <property type="entry name" value="CLCHANNEL"/>
</dbReference>
<keyword evidence="8" id="KW-1185">Reference proteome</keyword>
<dbReference type="PANTHER" id="PTHR43427">
    <property type="entry name" value="CHLORIDE CHANNEL PROTEIN CLC-E"/>
    <property type="match status" value="1"/>
</dbReference>
<evidence type="ECO:0000256" key="5">
    <source>
        <dbReference type="SAM" id="MobiDB-lite"/>
    </source>
</evidence>
<proteinExistence type="predicted"/>
<feature type="compositionally biased region" description="Basic and acidic residues" evidence="5">
    <location>
        <begin position="14"/>
        <end position="28"/>
    </location>
</feature>
<organism evidence="7 8">
    <name type="scientific">Kitasatospora misakiensis</name>
    <dbReference type="NCBI Taxonomy" id="67330"/>
    <lineage>
        <taxon>Bacteria</taxon>
        <taxon>Bacillati</taxon>
        <taxon>Actinomycetota</taxon>
        <taxon>Actinomycetes</taxon>
        <taxon>Kitasatosporales</taxon>
        <taxon>Streptomycetaceae</taxon>
        <taxon>Kitasatospora</taxon>
    </lineage>
</organism>
<evidence type="ECO:0000256" key="1">
    <source>
        <dbReference type="ARBA" id="ARBA00004141"/>
    </source>
</evidence>
<dbReference type="Gene3D" id="1.10.3080.10">
    <property type="entry name" value="Clc chloride channel"/>
    <property type="match status" value="1"/>
</dbReference>
<evidence type="ECO:0000256" key="4">
    <source>
        <dbReference type="ARBA" id="ARBA00023136"/>
    </source>
</evidence>
<evidence type="ECO:0000256" key="6">
    <source>
        <dbReference type="SAM" id="Phobius"/>
    </source>
</evidence>
<feature type="transmembrane region" description="Helical" evidence="6">
    <location>
        <begin position="133"/>
        <end position="151"/>
    </location>
</feature>
<feature type="region of interest" description="Disordered" evidence="5">
    <location>
        <begin position="1"/>
        <end position="35"/>
    </location>
</feature>
<accession>A0ABW0X2S5</accession>
<feature type="transmembrane region" description="Helical" evidence="6">
    <location>
        <begin position="218"/>
        <end position="242"/>
    </location>
</feature>